<feature type="region of interest" description="Disordered" evidence="1">
    <location>
        <begin position="1"/>
        <end position="30"/>
    </location>
</feature>
<keyword evidence="3" id="KW-1185">Reference proteome</keyword>
<evidence type="ECO:0000313" key="3">
    <source>
        <dbReference type="Proteomes" id="UP001610563"/>
    </source>
</evidence>
<organism evidence="2 3">
    <name type="scientific">Aspergillus keveii</name>
    <dbReference type="NCBI Taxonomy" id="714993"/>
    <lineage>
        <taxon>Eukaryota</taxon>
        <taxon>Fungi</taxon>
        <taxon>Dikarya</taxon>
        <taxon>Ascomycota</taxon>
        <taxon>Pezizomycotina</taxon>
        <taxon>Eurotiomycetes</taxon>
        <taxon>Eurotiomycetidae</taxon>
        <taxon>Eurotiales</taxon>
        <taxon>Aspergillaceae</taxon>
        <taxon>Aspergillus</taxon>
        <taxon>Aspergillus subgen. Nidulantes</taxon>
    </lineage>
</organism>
<proteinExistence type="predicted"/>
<reference evidence="2 3" key="1">
    <citation type="submission" date="2024-07" db="EMBL/GenBank/DDBJ databases">
        <title>Section-level genome sequencing and comparative genomics of Aspergillus sections Usti and Cavernicolus.</title>
        <authorList>
            <consortium name="Lawrence Berkeley National Laboratory"/>
            <person name="Nybo J.L."/>
            <person name="Vesth T.C."/>
            <person name="Theobald S."/>
            <person name="Frisvad J.C."/>
            <person name="Larsen T.O."/>
            <person name="Kjaerboelling I."/>
            <person name="Rothschild-Mancinelli K."/>
            <person name="Lyhne E.K."/>
            <person name="Kogle M.E."/>
            <person name="Barry K."/>
            <person name="Clum A."/>
            <person name="Na H."/>
            <person name="Ledsgaard L."/>
            <person name="Lin J."/>
            <person name="Lipzen A."/>
            <person name="Kuo A."/>
            <person name="Riley R."/>
            <person name="Mondo S."/>
            <person name="Labutti K."/>
            <person name="Haridas S."/>
            <person name="Pangalinan J."/>
            <person name="Salamov A.A."/>
            <person name="Simmons B.A."/>
            <person name="Magnuson J.K."/>
            <person name="Chen J."/>
            <person name="Drula E."/>
            <person name="Henrissat B."/>
            <person name="Wiebenga A."/>
            <person name="Lubbers R.J."/>
            <person name="Gomes A.C."/>
            <person name="Makela M.R."/>
            <person name="Stajich J."/>
            <person name="Grigoriev I.V."/>
            <person name="Mortensen U.H."/>
            <person name="De Vries R.P."/>
            <person name="Baker S.E."/>
            <person name="Andersen M.R."/>
        </authorList>
    </citation>
    <scope>NUCLEOTIDE SEQUENCE [LARGE SCALE GENOMIC DNA]</scope>
    <source>
        <strain evidence="2 3">CBS 209.92</strain>
    </source>
</reference>
<protein>
    <submittedName>
        <fullName evidence="2">Uncharacterized protein</fullName>
    </submittedName>
</protein>
<evidence type="ECO:0000313" key="2">
    <source>
        <dbReference type="EMBL" id="KAL2789307.1"/>
    </source>
</evidence>
<name>A0ABR4G1C1_9EURO</name>
<evidence type="ECO:0000256" key="1">
    <source>
        <dbReference type="SAM" id="MobiDB-lite"/>
    </source>
</evidence>
<sequence length="216" mass="24337">MRQSKSRVGSARKLEPLHSYTPCTKAKATPQTWPSLQNLTRRIHPRYATLAVESTIESRKGSYRSCQVRGRGCGPHPLQQKYARKGPPHVLKLNGSSKPDLARRAFLGHPEAGIKPRKSANRAAGKRQECLSRVPSLEWGRVVPFSAWIVVANWASGYCIGQLLSRAQATYPYMSGQRMVDLDMIWYSPRLAYLSSWFPRYTPRLPLSLEGCNRAT</sequence>
<accession>A0ABR4G1C1</accession>
<comment type="caution">
    <text evidence="2">The sequence shown here is derived from an EMBL/GenBank/DDBJ whole genome shotgun (WGS) entry which is preliminary data.</text>
</comment>
<dbReference type="Proteomes" id="UP001610563">
    <property type="component" value="Unassembled WGS sequence"/>
</dbReference>
<dbReference type="EMBL" id="JBFTWV010000066">
    <property type="protein sequence ID" value="KAL2789307.1"/>
    <property type="molecule type" value="Genomic_DNA"/>
</dbReference>
<gene>
    <name evidence="2" type="ORF">BJX66DRAFT_236719</name>
</gene>